<dbReference type="Pfam" id="PF13202">
    <property type="entry name" value="EF-hand_5"/>
    <property type="match status" value="2"/>
</dbReference>
<dbReference type="InterPro" id="IPR018247">
    <property type="entry name" value="EF_Hand_1_Ca_BS"/>
</dbReference>
<dbReference type="PROSITE" id="PS00018">
    <property type="entry name" value="EF_HAND_1"/>
    <property type="match status" value="2"/>
</dbReference>
<dbReference type="Proteomes" id="UP001209803">
    <property type="component" value="Chromosome"/>
</dbReference>
<protein>
    <recommendedName>
        <fullName evidence="2">EF-hand domain-containing protein</fullName>
    </recommendedName>
</protein>
<accession>A0ABY8F9R0</accession>
<evidence type="ECO:0000313" key="3">
    <source>
        <dbReference type="EMBL" id="WFE91269.1"/>
    </source>
</evidence>
<name>A0ABY8F9R0_9HYPH</name>
<evidence type="ECO:0000259" key="2">
    <source>
        <dbReference type="PROSITE" id="PS50222"/>
    </source>
</evidence>
<dbReference type="EMBL" id="CP120863">
    <property type="protein sequence ID" value="WFE91269.1"/>
    <property type="molecule type" value="Genomic_DNA"/>
</dbReference>
<proteinExistence type="predicted"/>
<keyword evidence="4" id="KW-1185">Reference proteome</keyword>
<keyword evidence="1" id="KW-0732">Signal</keyword>
<dbReference type="PROSITE" id="PS50222">
    <property type="entry name" value="EF_HAND_2"/>
    <property type="match status" value="1"/>
</dbReference>
<dbReference type="Gene3D" id="1.10.238.10">
    <property type="entry name" value="EF-hand"/>
    <property type="match status" value="1"/>
</dbReference>
<feature type="signal peptide" evidence="1">
    <location>
        <begin position="1"/>
        <end position="22"/>
    </location>
</feature>
<evidence type="ECO:0000256" key="1">
    <source>
        <dbReference type="SAM" id="SignalP"/>
    </source>
</evidence>
<dbReference type="InterPro" id="IPR011992">
    <property type="entry name" value="EF-hand-dom_pair"/>
</dbReference>
<evidence type="ECO:0000313" key="4">
    <source>
        <dbReference type="Proteomes" id="UP001209803"/>
    </source>
</evidence>
<reference evidence="3 4" key="1">
    <citation type="submission" date="2023-03" db="EMBL/GenBank/DDBJ databases">
        <title>Roseibium porphyridii sp. nov. and Roseibium rhodosorbium sp. nov. isolated from marine algae, Porphyridium cruentum and Rhodosorus marinus, respectively.</title>
        <authorList>
            <person name="Lee M.W."/>
            <person name="Choi B.J."/>
            <person name="Lee J.K."/>
            <person name="Choi D.G."/>
            <person name="Baek J.H."/>
            <person name="Bayburt H."/>
            <person name="Kim J.M."/>
            <person name="Han D.M."/>
            <person name="Kim K.H."/>
            <person name="Jeon C.O."/>
        </authorList>
    </citation>
    <scope>NUCLEOTIDE SEQUENCE [LARGE SCALE GENOMIC DNA]</scope>
    <source>
        <strain evidence="3 4">KMA01</strain>
    </source>
</reference>
<dbReference type="SUPFAM" id="SSF47473">
    <property type="entry name" value="EF-hand"/>
    <property type="match status" value="1"/>
</dbReference>
<dbReference type="InterPro" id="IPR002048">
    <property type="entry name" value="EF_hand_dom"/>
</dbReference>
<feature type="domain" description="EF-hand" evidence="2">
    <location>
        <begin position="27"/>
        <end position="53"/>
    </location>
</feature>
<sequence>MKKSMSAVLAFGALFVSSAAFAQAVDFATLDANQDGFVTYEEIQAAGATLAEETYKAADGNQDGMLDEAEFSAIPQ</sequence>
<dbReference type="RefSeq" id="WP_209006867.1">
    <property type="nucleotide sequence ID" value="NZ_CP120863.1"/>
</dbReference>
<organism evidence="3 4">
    <name type="scientific">Roseibium porphyridii</name>
    <dbReference type="NCBI Taxonomy" id="2866279"/>
    <lineage>
        <taxon>Bacteria</taxon>
        <taxon>Pseudomonadati</taxon>
        <taxon>Pseudomonadota</taxon>
        <taxon>Alphaproteobacteria</taxon>
        <taxon>Hyphomicrobiales</taxon>
        <taxon>Stappiaceae</taxon>
        <taxon>Roseibium</taxon>
    </lineage>
</organism>
<gene>
    <name evidence="3" type="ORF">K1718_07915</name>
</gene>
<feature type="chain" id="PRO_5046841290" description="EF-hand domain-containing protein" evidence="1">
    <location>
        <begin position="23"/>
        <end position="76"/>
    </location>
</feature>